<keyword evidence="2" id="KW-1133">Transmembrane helix</keyword>
<dbReference type="Proteomes" id="UP000751190">
    <property type="component" value="Unassembled WGS sequence"/>
</dbReference>
<sequence length="364" mass="39306">MGDAKQRRGAARKAKARDAQAAPPVRQAQVPAPAGLRKVARDLTALTLLIAVPYAVYSAYLWVHLESGWLRPPVGHGESRQLLIVGSQSSGTVQTSASLATLGFEVAHEASDASTTFCRDGTVSWFHGIRFLPGIAPDESVELICARSLRNMGFHPAGFRRSTSCSYRRTWDACWARECGEIIRSEWGCAITEGRACDTPFAKTLLQARHPLRTMESLVVKFCRNETAPVSHALALFAAALWPAHAWAADSCLPVVGWYVTLYYEAMMAAVDARKIDGVYKAEAVGVCDVARMGGFGSAAYPPARQLYAEVCASPGGGQGLADGARNARNHGRVRIDMENLTAIDRELATRVLALGARMGYDVP</sequence>
<comment type="caution">
    <text evidence="3">The sequence shown here is derived from an EMBL/GenBank/DDBJ whole genome shotgun (WGS) entry which is preliminary data.</text>
</comment>
<feature type="region of interest" description="Disordered" evidence="1">
    <location>
        <begin position="1"/>
        <end position="30"/>
    </location>
</feature>
<evidence type="ECO:0000313" key="3">
    <source>
        <dbReference type="EMBL" id="KAG8464785.1"/>
    </source>
</evidence>
<evidence type="ECO:0000256" key="2">
    <source>
        <dbReference type="SAM" id="Phobius"/>
    </source>
</evidence>
<dbReference type="OrthoDB" id="41867at2759"/>
<gene>
    <name evidence="3" type="ORF">KFE25_010153</name>
</gene>
<name>A0A8J5XST6_DIALT</name>
<feature type="compositionally biased region" description="Low complexity" evidence="1">
    <location>
        <begin position="19"/>
        <end position="30"/>
    </location>
</feature>
<dbReference type="OMA" id="ACWAREC"/>
<proteinExistence type="predicted"/>
<accession>A0A8J5XST6</accession>
<protein>
    <submittedName>
        <fullName evidence="3">Uncharacterized protein</fullName>
    </submittedName>
</protein>
<organism evidence="3 4">
    <name type="scientific">Diacronema lutheri</name>
    <name type="common">Unicellular marine alga</name>
    <name type="synonym">Monochrysis lutheri</name>
    <dbReference type="NCBI Taxonomy" id="2081491"/>
    <lineage>
        <taxon>Eukaryota</taxon>
        <taxon>Haptista</taxon>
        <taxon>Haptophyta</taxon>
        <taxon>Pavlovophyceae</taxon>
        <taxon>Pavlovales</taxon>
        <taxon>Pavlovaceae</taxon>
        <taxon>Diacronema</taxon>
    </lineage>
</organism>
<dbReference type="AlphaFoldDB" id="A0A8J5XST6"/>
<keyword evidence="2" id="KW-0812">Transmembrane</keyword>
<keyword evidence="2" id="KW-0472">Membrane</keyword>
<feature type="transmembrane region" description="Helical" evidence="2">
    <location>
        <begin position="43"/>
        <end position="63"/>
    </location>
</feature>
<evidence type="ECO:0000256" key="1">
    <source>
        <dbReference type="SAM" id="MobiDB-lite"/>
    </source>
</evidence>
<dbReference type="EMBL" id="JAGTXO010000012">
    <property type="protein sequence ID" value="KAG8464785.1"/>
    <property type="molecule type" value="Genomic_DNA"/>
</dbReference>
<evidence type="ECO:0000313" key="4">
    <source>
        <dbReference type="Proteomes" id="UP000751190"/>
    </source>
</evidence>
<keyword evidence="4" id="KW-1185">Reference proteome</keyword>
<reference evidence="3" key="1">
    <citation type="submission" date="2021-05" db="EMBL/GenBank/DDBJ databases">
        <title>The genome of the haptophyte Pavlova lutheri (Diacronema luteri, Pavlovales) - a model for lipid biosynthesis in eukaryotic algae.</title>
        <authorList>
            <person name="Hulatt C.J."/>
            <person name="Posewitz M.C."/>
        </authorList>
    </citation>
    <scope>NUCLEOTIDE SEQUENCE</scope>
    <source>
        <strain evidence="3">NIVA-4/92</strain>
    </source>
</reference>